<dbReference type="EMBL" id="CVRI01000001">
    <property type="protein sequence ID" value="CRK86255.1"/>
    <property type="molecule type" value="Genomic_DNA"/>
</dbReference>
<evidence type="ECO:0000313" key="2">
    <source>
        <dbReference type="Proteomes" id="UP000183832"/>
    </source>
</evidence>
<reference evidence="1 2" key="1">
    <citation type="submission" date="2015-04" db="EMBL/GenBank/DDBJ databases">
        <authorList>
            <person name="Syromyatnikov M.Y."/>
            <person name="Popov V.N."/>
        </authorList>
    </citation>
    <scope>NUCLEOTIDE SEQUENCE [LARGE SCALE GENOMIC DNA]</scope>
</reference>
<keyword evidence="2" id="KW-1185">Reference proteome</keyword>
<proteinExistence type="predicted"/>
<protein>
    <submittedName>
        <fullName evidence="1">CLUMA_CG000412, isoform A</fullName>
    </submittedName>
</protein>
<gene>
    <name evidence="1" type="ORF">CLUMA_CG000412</name>
</gene>
<dbReference type="Proteomes" id="UP000183832">
    <property type="component" value="Unassembled WGS sequence"/>
</dbReference>
<sequence length="64" mass="7666">MYFFLVRGRRANTIRKTILTPTFIFFYSSSFSHAYFRFTNPQHQPTFCSKQYETQKGAPHLNTH</sequence>
<evidence type="ECO:0000313" key="1">
    <source>
        <dbReference type="EMBL" id="CRK86255.1"/>
    </source>
</evidence>
<dbReference type="AlphaFoldDB" id="A0A1J1HE73"/>
<accession>A0A1J1HE73</accession>
<organism evidence="1 2">
    <name type="scientific">Clunio marinus</name>
    <dbReference type="NCBI Taxonomy" id="568069"/>
    <lineage>
        <taxon>Eukaryota</taxon>
        <taxon>Metazoa</taxon>
        <taxon>Ecdysozoa</taxon>
        <taxon>Arthropoda</taxon>
        <taxon>Hexapoda</taxon>
        <taxon>Insecta</taxon>
        <taxon>Pterygota</taxon>
        <taxon>Neoptera</taxon>
        <taxon>Endopterygota</taxon>
        <taxon>Diptera</taxon>
        <taxon>Nematocera</taxon>
        <taxon>Chironomoidea</taxon>
        <taxon>Chironomidae</taxon>
        <taxon>Clunio</taxon>
    </lineage>
</organism>
<name>A0A1J1HE73_9DIPT</name>